<sequence>MQFKVPRGEFRTALARLLPHAGGTIASQKNEDPWGRIRFSLDAHDRLVMWTGDNQTRAVATAPVTEYLTPEIDHFDIDAAEIQVILSALKPVGSAEQKSNWLDQDFLITVDAKSVRVAEHWSLHPATKEVTVPRVLYVEDPYPDFPSAILSALTAPQALIESSSCRQALISRVAISKYDELKIIGIDRQALLIGGDIAFAAVIPAFVDVGPRKPLAQEIDLTALVDLLERHVRPPRLPTDEDSLTLKQRTGWENGFEQGILPIDRTKPISSLKVITNENV</sequence>
<protein>
    <submittedName>
        <fullName evidence="1">Uncharacterized protein</fullName>
    </submittedName>
</protein>
<reference evidence="1" key="1">
    <citation type="submission" date="2024-02" db="EMBL/GenBank/DDBJ databases">
        <title>Tomenella chthoni gen. nov. sp. nov., a member of the family Jonesiaceae isolated from bat guano.</title>
        <authorList>
            <person name="Miller S.L."/>
            <person name="King J."/>
            <person name="Sankaranarayanan K."/>
            <person name="Lawson P.A."/>
        </authorList>
    </citation>
    <scope>NUCLEOTIDE SEQUENCE</scope>
    <source>
        <strain evidence="1">BS-20</strain>
    </source>
</reference>
<name>A0AAU7DW88_9MICO</name>
<dbReference type="EMBL" id="CP146203">
    <property type="protein sequence ID" value="XBH21594.1"/>
    <property type="molecule type" value="Genomic_DNA"/>
</dbReference>
<organism evidence="1">
    <name type="scientific">Jonesiaceae bacterium BS-20</name>
    <dbReference type="NCBI Taxonomy" id="3120821"/>
    <lineage>
        <taxon>Bacteria</taxon>
        <taxon>Bacillati</taxon>
        <taxon>Actinomycetota</taxon>
        <taxon>Actinomycetes</taxon>
        <taxon>Micrococcales</taxon>
        <taxon>Jonesiaceae</taxon>
    </lineage>
</organism>
<evidence type="ECO:0000313" key="1">
    <source>
        <dbReference type="EMBL" id="XBH21594.1"/>
    </source>
</evidence>
<gene>
    <name evidence="1" type="ORF">V5R04_15520</name>
</gene>
<accession>A0AAU7DW88</accession>
<dbReference type="AlphaFoldDB" id="A0AAU7DW88"/>
<proteinExistence type="predicted"/>